<dbReference type="InterPro" id="IPR006664">
    <property type="entry name" value="OMP_bac"/>
</dbReference>
<dbReference type="RefSeq" id="WP_318348854.1">
    <property type="nucleotide sequence ID" value="NZ_AP018694.1"/>
</dbReference>
<dbReference type="InterPro" id="IPR011990">
    <property type="entry name" value="TPR-like_helical_dom_sf"/>
</dbReference>
<evidence type="ECO:0000259" key="7">
    <source>
        <dbReference type="PROSITE" id="PS51123"/>
    </source>
</evidence>
<feature type="domain" description="OmpA-like" evidence="7">
    <location>
        <begin position="523"/>
        <end position="643"/>
    </location>
</feature>
<evidence type="ECO:0000313" key="8">
    <source>
        <dbReference type="EMBL" id="BBE20751.1"/>
    </source>
</evidence>
<dbReference type="CDD" id="cd07185">
    <property type="entry name" value="OmpA_C-like"/>
    <property type="match status" value="1"/>
</dbReference>
<dbReference type="InterPro" id="IPR019734">
    <property type="entry name" value="TPR_rpt"/>
</dbReference>
<keyword evidence="2 5" id="KW-0472">Membrane</keyword>
<evidence type="ECO:0000256" key="4">
    <source>
        <dbReference type="PROSITE-ProRule" id="PRU00339"/>
    </source>
</evidence>
<dbReference type="SUPFAM" id="SSF82171">
    <property type="entry name" value="DPP6 N-terminal domain-like"/>
    <property type="match status" value="1"/>
</dbReference>
<keyword evidence="3" id="KW-0998">Cell outer membrane</keyword>
<evidence type="ECO:0000256" key="6">
    <source>
        <dbReference type="SAM" id="SignalP"/>
    </source>
</evidence>
<protein>
    <submittedName>
        <fullName evidence="8">Outer membrane lipoprotein omp16</fullName>
    </submittedName>
</protein>
<organism evidence="8 9">
    <name type="scientific">Aquipluma nitroreducens</name>
    <dbReference type="NCBI Taxonomy" id="2010828"/>
    <lineage>
        <taxon>Bacteria</taxon>
        <taxon>Pseudomonadati</taxon>
        <taxon>Bacteroidota</taxon>
        <taxon>Bacteroidia</taxon>
        <taxon>Marinilabiliales</taxon>
        <taxon>Prolixibacteraceae</taxon>
        <taxon>Aquipluma</taxon>
    </lineage>
</organism>
<dbReference type="GO" id="GO:0009279">
    <property type="term" value="C:cell outer membrane"/>
    <property type="evidence" value="ECO:0007669"/>
    <property type="project" value="UniProtKB-SubCell"/>
</dbReference>
<dbReference type="PANTHER" id="PTHR30329">
    <property type="entry name" value="STATOR ELEMENT OF FLAGELLAR MOTOR COMPLEX"/>
    <property type="match status" value="1"/>
</dbReference>
<dbReference type="Proteomes" id="UP001193389">
    <property type="component" value="Chromosome"/>
</dbReference>
<proteinExistence type="predicted"/>
<evidence type="ECO:0000256" key="1">
    <source>
        <dbReference type="ARBA" id="ARBA00004442"/>
    </source>
</evidence>
<dbReference type="SUPFAM" id="SSF103088">
    <property type="entry name" value="OmpA-like"/>
    <property type="match status" value="1"/>
</dbReference>
<dbReference type="Pfam" id="PF13181">
    <property type="entry name" value="TPR_8"/>
    <property type="match status" value="1"/>
</dbReference>
<keyword evidence="6" id="KW-0732">Signal</keyword>
<dbReference type="SMART" id="SM00028">
    <property type="entry name" value="TPR"/>
    <property type="match status" value="2"/>
</dbReference>
<dbReference type="InterPro" id="IPR011042">
    <property type="entry name" value="6-blade_b-propeller_TolB-like"/>
</dbReference>
<feature type="repeat" description="TPR" evidence="4">
    <location>
        <begin position="96"/>
        <end position="129"/>
    </location>
</feature>
<dbReference type="PRINTS" id="PR01021">
    <property type="entry name" value="OMPADOMAIN"/>
</dbReference>
<dbReference type="Pfam" id="PF00691">
    <property type="entry name" value="OmpA"/>
    <property type="match status" value="1"/>
</dbReference>
<name>A0A5K7SGM3_9BACT</name>
<dbReference type="PROSITE" id="PS51123">
    <property type="entry name" value="OMPA_2"/>
    <property type="match status" value="1"/>
</dbReference>
<dbReference type="AlphaFoldDB" id="A0A5K7SGM3"/>
<dbReference type="EMBL" id="AP018694">
    <property type="protein sequence ID" value="BBE20751.1"/>
    <property type="molecule type" value="Genomic_DNA"/>
</dbReference>
<dbReference type="Gene3D" id="1.25.40.10">
    <property type="entry name" value="Tetratricopeptide repeat domain"/>
    <property type="match status" value="1"/>
</dbReference>
<keyword evidence="8" id="KW-0449">Lipoprotein</keyword>
<comment type="subcellular location">
    <subcellularLocation>
        <location evidence="1">Cell outer membrane</location>
    </subcellularLocation>
</comment>
<accession>A0A5K7SGM3</accession>
<evidence type="ECO:0000313" key="9">
    <source>
        <dbReference type="Proteomes" id="UP001193389"/>
    </source>
</evidence>
<feature type="signal peptide" evidence="6">
    <location>
        <begin position="1"/>
        <end position="18"/>
    </location>
</feature>
<reference evidence="8" key="1">
    <citation type="journal article" date="2020" name="Int. J. Syst. Evol. Microbiol.">
        <title>Aquipluma nitroreducens gen. nov. sp. nov., a novel facultatively anaerobic bacterium isolated from a freshwater lake.</title>
        <authorList>
            <person name="Watanabe M."/>
            <person name="Kojima H."/>
            <person name="Fukui M."/>
        </authorList>
    </citation>
    <scope>NUCLEOTIDE SEQUENCE</scope>
    <source>
        <strain evidence="8">MeG22</strain>
    </source>
</reference>
<dbReference type="PANTHER" id="PTHR30329:SF21">
    <property type="entry name" value="LIPOPROTEIN YIAD-RELATED"/>
    <property type="match status" value="1"/>
</dbReference>
<dbReference type="SUPFAM" id="SSF48452">
    <property type="entry name" value="TPR-like"/>
    <property type="match status" value="1"/>
</dbReference>
<dbReference type="InterPro" id="IPR011659">
    <property type="entry name" value="WD40"/>
</dbReference>
<dbReference type="Gene3D" id="2.120.10.30">
    <property type="entry name" value="TolB, C-terminal domain"/>
    <property type="match status" value="1"/>
</dbReference>
<dbReference type="Pfam" id="PF07676">
    <property type="entry name" value="PD40"/>
    <property type="match status" value="3"/>
</dbReference>
<dbReference type="Gene3D" id="3.30.1330.60">
    <property type="entry name" value="OmpA-like domain"/>
    <property type="match status" value="1"/>
</dbReference>
<dbReference type="InterPro" id="IPR006665">
    <property type="entry name" value="OmpA-like"/>
</dbReference>
<gene>
    <name evidence="8" type="ORF">AQPE_4945</name>
</gene>
<evidence type="ECO:0000256" key="2">
    <source>
        <dbReference type="ARBA" id="ARBA00023136"/>
    </source>
</evidence>
<dbReference type="KEGG" id="anf:AQPE_4945"/>
<keyword evidence="9" id="KW-1185">Reference proteome</keyword>
<dbReference type="InterPro" id="IPR036737">
    <property type="entry name" value="OmpA-like_sf"/>
</dbReference>
<dbReference type="InterPro" id="IPR050330">
    <property type="entry name" value="Bact_OuterMem_StrucFunc"/>
</dbReference>
<sequence>MKKYFVLFFMLIYSFASGQISSSEKKAGKLFEQARIAYESKLFNKSLNFLDDALSLNPEFLDAYLLKSDIYMDIDSVGLQIKAIEAALKIAPDKNSKLYYLLGKAYYRSERYQNASDAYENYLKRVEANTPLAVKARQSIDKCIGAVNLLKHPVSFQSVNLGDNINSEDDEYWPTITVDGKTLIFTRLVGSQTISSQHPIAQEDFYTSDLVDNIWQPSTPIKSINTIYNEGAQTISTDGKLLFFTACTRSDGIGSCDIYYSRFKDGSWSLPQNVGEPVNSPAWESQPSISANGEILYFVSSRRGGKGGMDIWKCNLKGFSTGGTPIWGTPLNLGDSINTPGNEMSPFIHSDGKTLYFASDYWPGMGGYDIFYSRQKNDSVWSKPQNIGYPINSFKNEQGLVVDAAGKNAYYSSDRPGSRGMDIYSFELYEKARPTPVSYIKGKIVDEDSGAPICAKVELTDLENSKSVIRGESCWEKGEFLMCLPLGKEYAFNITKEGYLFYSDNFQLKEKKEIIDPYILEIKMKKIKVGGAVVLRNVFFDTGSFDLLPESKVELQKLIEFLNLNKTVFIEIEGHTDNVGNEELNQKLSESRAKEVYNYLINKGIDDARMNYKGYGLTQPVGSNETPEGRALNRRTEFVIIKK</sequence>
<evidence type="ECO:0000256" key="3">
    <source>
        <dbReference type="ARBA" id="ARBA00023237"/>
    </source>
</evidence>
<evidence type="ECO:0000256" key="5">
    <source>
        <dbReference type="PROSITE-ProRule" id="PRU00473"/>
    </source>
</evidence>
<keyword evidence="4" id="KW-0802">TPR repeat</keyword>
<dbReference type="PROSITE" id="PS50005">
    <property type="entry name" value="TPR"/>
    <property type="match status" value="1"/>
</dbReference>
<feature type="chain" id="PRO_5024344598" evidence="6">
    <location>
        <begin position="19"/>
        <end position="643"/>
    </location>
</feature>